<dbReference type="RefSeq" id="WP_033508071.1">
    <property type="nucleotide sequence ID" value="NZ_JDTM01000002.1"/>
</dbReference>
<gene>
    <name evidence="2" type="ORF">BSAE_0322</name>
</gene>
<dbReference type="EMBL" id="JGZM01000002">
    <property type="protein sequence ID" value="KFI88565.1"/>
    <property type="molecule type" value="Genomic_DNA"/>
</dbReference>
<name>A0A087CZ65_9BIFI</name>
<comment type="caution">
    <text evidence="2">The sequence shown here is derived from an EMBL/GenBank/DDBJ whole genome shotgun (WGS) entry which is preliminary data.</text>
</comment>
<organism evidence="2 3">
    <name type="scientific">Bifidobacterium pullorum subsp. saeculare DSM 6531 = LMG 14934</name>
    <dbReference type="NCBI Taxonomy" id="1437611"/>
    <lineage>
        <taxon>Bacteria</taxon>
        <taxon>Bacillati</taxon>
        <taxon>Actinomycetota</taxon>
        <taxon>Actinomycetes</taxon>
        <taxon>Bifidobacteriales</taxon>
        <taxon>Bifidobacteriaceae</taxon>
        <taxon>Bifidobacterium</taxon>
    </lineage>
</organism>
<feature type="region of interest" description="Disordered" evidence="1">
    <location>
        <begin position="1"/>
        <end position="22"/>
    </location>
</feature>
<evidence type="ECO:0000313" key="2">
    <source>
        <dbReference type="EMBL" id="KFI88565.1"/>
    </source>
</evidence>
<proteinExistence type="predicted"/>
<evidence type="ECO:0000313" key="3">
    <source>
        <dbReference type="Proteomes" id="UP000029040"/>
    </source>
</evidence>
<dbReference type="Proteomes" id="UP000029040">
    <property type="component" value="Unassembled WGS sequence"/>
</dbReference>
<reference evidence="2 3" key="1">
    <citation type="submission" date="2014-03" db="EMBL/GenBank/DDBJ databases">
        <title>Genomics of Bifidobacteria.</title>
        <authorList>
            <person name="Ventura M."/>
            <person name="Milani C."/>
            <person name="Lugli G.A."/>
        </authorList>
    </citation>
    <scope>NUCLEOTIDE SEQUENCE [LARGE SCALE GENOMIC DNA]</scope>
    <source>
        <strain evidence="2 3">LMG 14934</strain>
    </source>
</reference>
<evidence type="ECO:0000256" key="1">
    <source>
        <dbReference type="SAM" id="MobiDB-lite"/>
    </source>
</evidence>
<protein>
    <submittedName>
        <fullName evidence="2">Uncharacterized protein</fullName>
    </submittedName>
</protein>
<accession>A0A087CZ65</accession>
<sequence length="1024" mass="113020">MVRAKKESASDPGTTPTVPSDGRWRLEAVGYRLIEALLRPIRDDADPAHREWSNPAETGKYVRSKQTMLLERMIGPCFDDNADAVVVFGTWTPTPTEGGEPQAHATAYNHRWSQYVTVSDEHGVYADDDCFDAWFWRVMDGFDTGERARIAAGLSRNLPAGAAAEPDGPRIPEASAVDCRYRFADGVDVDDWARYRGIGDVTVSYRPISGFSFYGQCGWQDARGQLAEREQLRAAGMAGGELYLSRGAAYRMRGIGPHGELILRLRPVGSLRLEPDAGWRIFPFQQGDRNGENAAGRNCWSETDAWRADVGERLKADFRSRSIGADNYLDYAVCFPYAVAAWLDRVQCAGDRVAACRTMIDALQSADDAFDAALPAGLRMPDDPYAIAQVIAQAMIRLYLNHEHDHSGRGFGQVLADCLNAHAEGLVPPYLPDYLDGVAEWGRTIPMRRPDGNDEAPTYDEGFVDPGFIGAQPVQWLASVAGVEGGRRGLFVRANAGMGKSTFVRGVAYVLGGLLPYEYRSARNRAPLRAGFVDYMHAQVDADQWRAIAGSGLIPVVIAQRDVPYAMSATEADVRETEWYRSYDALRSGPLEPEEFTAFLYDHLPEEMKTRMYGERVRVPRRRGDSFEALMALGGRGCAAGDAVAVGVDRFRRLLKRPDTLVLIDSVDEIPFQCRGNFLESLERLIADDGYAIGRYIITSRSLGGTEESRIDRLCGDGERAEFAPFDEPRQRRLFDILDRSYGGMAPVGFEAVRATPGFGSLLGNPGMLAAIVEELKRSDGSVGTLVNRCLANIERILPKTGGEIPGCDRIAIAHLAYDAIVSERRVFADGVERAASNGQGVFDRERFLELFNRYREEDGNGDRADNEEALDRTISRCGIFREDADTIRFEYDAVKAYFAAIWLCRRLAVDEDGGVMVDRFLADNGHVSDAVAIAMLCALERMEIGGDGGTVLRTFYRRVLCAAFAHDDYRQRSGMVAATNAQRVLRLMNDFDFGGPVRQPEPIAAWHKALCGFPGASPAGGTR</sequence>
<dbReference type="AlphaFoldDB" id="A0A087CZ65"/>